<protein>
    <submittedName>
        <fullName evidence="5">Gldg family protein</fullName>
    </submittedName>
</protein>
<comment type="caution">
    <text evidence="5">The sequence shown here is derived from an EMBL/GenBank/DDBJ whole genome shotgun (WGS) entry which is preliminary data.</text>
</comment>
<feature type="transmembrane region" description="Helical" evidence="2">
    <location>
        <begin position="12"/>
        <end position="32"/>
    </location>
</feature>
<gene>
    <name evidence="5" type="ORF">IFO71_02910</name>
</gene>
<dbReference type="Pfam" id="PF09822">
    <property type="entry name" value="ABC_transp_aux"/>
    <property type="match status" value="1"/>
</dbReference>
<reference evidence="5 6" key="1">
    <citation type="submission" date="2020-09" db="EMBL/GenBank/DDBJ databases">
        <title>Pseudoxanthomonas sp. CAU 1598 isolated from sand of Yaerae Beach.</title>
        <authorList>
            <person name="Kim W."/>
        </authorList>
    </citation>
    <scope>NUCLEOTIDE SEQUENCE [LARGE SCALE GENOMIC DNA]</scope>
    <source>
        <strain evidence="5 6">CAU 1598</strain>
    </source>
</reference>
<dbReference type="Proteomes" id="UP000613768">
    <property type="component" value="Unassembled WGS sequence"/>
</dbReference>
<sequence>MNLLQRRALTGTSLLVIALLFIASVMLVGVLFRGVRLDLTANQLYTVSDGTRAVVNQLDEPVQLYFYFSEQAAADIPHLRTYAQRVRELLEEIAAGSGGKVRLEVIDPEPFSEAEDRATAAGLQGVPLGNGQGSLFFGLAGTNSTDGAMAIPFFQPDKEAFLEYDVAKLINGLSGKEKPVIGMLSTLEIGPGFDPAARRVTDGAVVYGELKNLFEVKQVEKTVTSIDEEIELLMLVHPKGLSTDTLYAIDQFVMRGGRLIVFVDPHAEMEQAGQGVDPTQAMFESKSSNLDTLFKAWGIKFDPEQVVLDAELGLPIQSRPDRGPSPHLAILGLGVEQLNQNDVVSAQLEAVNMSTAGHFVVLDGATANWEALAQSSANSTTVATDRVRFLPDPDQLFNEFVPSKERYVLAGRLSGQLNTAFPDRSGDGHLSETREPANVILFADTDLLTDRLWVQVQQFFSQKVMNAFANNGDFIINAADNMVGSADLISVRTRPSSARPFDTVEALKRAADDRFRSKERELQAQLSETERKLSELQDNRSDQSSTLLTEEQRQALERFQDEKLRIRKELRQVQHQLNDDIQKLGTQLKFLNILGVPLVLTVIALVFALLRLRQRKEVQP</sequence>
<evidence type="ECO:0000256" key="2">
    <source>
        <dbReference type="SAM" id="Phobius"/>
    </source>
</evidence>
<accession>A0AAW3ZJP5</accession>
<evidence type="ECO:0000256" key="1">
    <source>
        <dbReference type="SAM" id="MobiDB-lite"/>
    </source>
</evidence>
<evidence type="ECO:0000259" key="4">
    <source>
        <dbReference type="Pfam" id="PF23357"/>
    </source>
</evidence>
<feature type="domain" description="DUF7088" evidence="4">
    <location>
        <begin position="42"/>
        <end position="140"/>
    </location>
</feature>
<organism evidence="5 6">
    <name type="scientific">Pseudomarimonas arenosa</name>
    <dbReference type="NCBI Taxonomy" id="2774145"/>
    <lineage>
        <taxon>Bacteria</taxon>
        <taxon>Pseudomonadati</taxon>
        <taxon>Pseudomonadota</taxon>
        <taxon>Gammaproteobacteria</taxon>
        <taxon>Lysobacterales</taxon>
        <taxon>Lysobacteraceae</taxon>
        <taxon>Pseudomarimonas</taxon>
    </lineage>
</organism>
<evidence type="ECO:0000313" key="6">
    <source>
        <dbReference type="Proteomes" id="UP000613768"/>
    </source>
</evidence>
<keyword evidence="2" id="KW-1133">Transmembrane helix</keyword>
<dbReference type="InterPro" id="IPR019196">
    <property type="entry name" value="ABC_transp_unknown"/>
</dbReference>
<evidence type="ECO:0000313" key="5">
    <source>
        <dbReference type="EMBL" id="MBD8524681.1"/>
    </source>
</evidence>
<evidence type="ECO:0000259" key="3">
    <source>
        <dbReference type="Pfam" id="PF09822"/>
    </source>
</evidence>
<feature type="compositionally biased region" description="Basic and acidic residues" evidence="1">
    <location>
        <begin position="528"/>
        <end position="541"/>
    </location>
</feature>
<dbReference type="InterPro" id="IPR055396">
    <property type="entry name" value="DUF7088"/>
</dbReference>
<dbReference type="AlphaFoldDB" id="A0AAW3ZJP5"/>
<feature type="domain" description="ABC-type uncharacterised transport system" evidence="3">
    <location>
        <begin position="178"/>
        <end position="478"/>
    </location>
</feature>
<keyword evidence="6" id="KW-1185">Reference proteome</keyword>
<feature type="transmembrane region" description="Helical" evidence="2">
    <location>
        <begin position="590"/>
        <end position="610"/>
    </location>
</feature>
<dbReference type="RefSeq" id="WP_192028034.1">
    <property type="nucleotide sequence ID" value="NZ_JACYTR010000004.1"/>
</dbReference>
<dbReference type="EMBL" id="JACYTR010000004">
    <property type="protein sequence ID" value="MBD8524681.1"/>
    <property type="molecule type" value="Genomic_DNA"/>
</dbReference>
<feature type="region of interest" description="Disordered" evidence="1">
    <location>
        <begin position="528"/>
        <end position="547"/>
    </location>
</feature>
<proteinExistence type="predicted"/>
<keyword evidence="2" id="KW-0812">Transmembrane</keyword>
<keyword evidence="2" id="KW-0472">Membrane</keyword>
<dbReference type="Pfam" id="PF23357">
    <property type="entry name" value="DUF7088"/>
    <property type="match status" value="1"/>
</dbReference>
<name>A0AAW3ZJP5_9GAMM</name>